<dbReference type="EMBL" id="AE017282">
    <property type="protein sequence ID" value="AAU91882.1"/>
    <property type="molecule type" value="Genomic_DNA"/>
</dbReference>
<dbReference type="HOGENOM" id="CLU_035402_1_1_6"/>
<dbReference type="InterPro" id="IPR043426">
    <property type="entry name" value="MltB-like"/>
</dbReference>
<dbReference type="RefSeq" id="WP_010961353.1">
    <property type="nucleotide sequence ID" value="NC_002977.6"/>
</dbReference>
<dbReference type="AlphaFoldDB" id="Q606A8"/>
<dbReference type="Proteomes" id="UP000006821">
    <property type="component" value="Chromosome"/>
</dbReference>
<name>Q606A8_METCA</name>
<evidence type="ECO:0000256" key="1">
    <source>
        <dbReference type="PIRSR" id="PIRSR611757-1"/>
    </source>
</evidence>
<dbReference type="FunFam" id="1.10.8.350:FF:000001">
    <property type="entry name" value="Lytic murein transglycosylase B"/>
    <property type="match status" value="1"/>
</dbReference>
<dbReference type="CDD" id="cd13399">
    <property type="entry name" value="Slt35-like"/>
    <property type="match status" value="1"/>
</dbReference>
<dbReference type="NCBIfam" id="NF008029">
    <property type="entry name" value="PRK10760.1"/>
    <property type="match status" value="1"/>
</dbReference>
<dbReference type="InterPro" id="IPR031304">
    <property type="entry name" value="SLT_2"/>
</dbReference>
<dbReference type="InterPro" id="IPR011757">
    <property type="entry name" value="Lytic_transglycosylase_MltB"/>
</dbReference>
<evidence type="ECO:0000313" key="3">
    <source>
        <dbReference type="EMBL" id="AAU91882.1"/>
    </source>
</evidence>
<accession>Q606A8</accession>
<dbReference type="KEGG" id="mca:MCA2114"/>
<dbReference type="Pfam" id="PF13406">
    <property type="entry name" value="SLT_2"/>
    <property type="match status" value="1"/>
</dbReference>
<dbReference type="PANTHER" id="PTHR30163:SF9">
    <property type="entry name" value="MEMBRANE-BOUND LYTIC MUREIN TRANSGLYCOSYLASE B"/>
    <property type="match status" value="1"/>
</dbReference>
<dbReference type="GeneID" id="88224333"/>
<dbReference type="GO" id="GO:0008933">
    <property type="term" value="F:peptidoglycan lytic transglycosylase activity"/>
    <property type="evidence" value="ECO:0007669"/>
    <property type="project" value="TreeGrafter"/>
</dbReference>
<dbReference type="eggNOG" id="COG2951">
    <property type="taxonomic scope" value="Bacteria"/>
</dbReference>
<dbReference type="PANTHER" id="PTHR30163">
    <property type="entry name" value="MEMBRANE-BOUND LYTIC MUREIN TRANSGLYCOSYLASE B"/>
    <property type="match status" value="1"/>
</dbReference>
<dbReference type="STRING" id="243233.MCA2114"/>
<dbReference type="NCBIfam" id="TIGR02282">
    <property type="entry name" value="MltB"/>
    <property type="match status" value="1"/>
</dbReference>
<organism evidence="3 4">
    <name type="scientific">Methylococcus capsulatus (strain ATCC 33009 / NCIMB 11132 / Bath)</name>
    <dbReference type="NCBI Taxonomy" id="243233"/>
    <lineage>
        <taxon>Bacteria</taxon>
        <taxon>Pseudomonadati</taxon>
        <taxon>Pseudomonadota</taxon>
        <taxon>Gammaproteobacteria</taxon>
        <taxon>Methylococcales</taxon>
        <taxon>Methylococcaceae</taxon>
        <taxon>Methylococcus</taxon>
    </lineage>
</organism>
<dbReference type="PROSITE" id="PS51257">
    <property type="entry name" value="PROKAR_LIPOPROTEIN"/>
    <property type="match status" value="1"/>
</dbReference>
<gene>
    <name evidence="3" type="primary">mltB</name>
    <name evidence="3" type="ordered locus">MCA2114</name>
</gene>
<dbReference type="InterPro" id="IPR023346">
    <property type="entry name" value="Lysozyme-like_dom_sf"/>
</dbReference>
<reference evidence="3 4" key="1">
    <citation type="journal article" date="2004" name="PLoS Biol.">
        <title>Genomic insights into methanotrophy: the complete genome sequence of Methylococcus capsulatus (Bath).</title>
        <authorList>
            <person name="Ward N.L."/>
            <person name="Larsen O."/>
            <person name="Sakwa J."/>
            <person name="Bruseth L."/>
            <person name="Khouri H.M."/>
            <person name="Durkin A.S."/>
            <person name="Dimitrov G."/>
            <person name="Jiang L."/>
            <person name="Scanlan D."/>
            <person name="Kang K.H."/>
            <person name="Lewis M.R."/>
            <person name="Nelson K.E."/>
            <person name="Methe B.A."/>
            <person name="Wu M."/>
            <person name="Heidelberg J.F."/>
            <person name="Paulsen I.T."/>
            <person name="Fouts D.E."/>
            <person name="Ravel J."/>
            <person name="Tettelin H."/>
            <person name="Ren Q."/>
            <person name="Read T.D."/>
            <person name="DeBoy R.T."/>
            <person name="Seshadri R."/>
            <person name="Salzberg S.L."/>
            <person name="Jensen H.B."/>
            <person name="Birkeland N.K."/>
            <person name="Nelson W.C."/>
            <person name="Dodson R.J."/>
            <person name="Grindhaug S.H."/>
            <person name="Holt I.E."/>
            <person name="Eidhammer I."/>
            <person name="Jonasen I."/>
            <person name="Vanaken S."/>
            <person name="Utterback T.R."/>
            <person name="Feldblyum T.V."/>
            <person name="Fraser C.M."/>
            <person name="Lillehaug J.R."/>
            <person name="Eisen J.A."/>
        </authorList>
    </citation>
    <scope>NUCLEOTIDE SEQUENCE [LARGE SCALE GENOMIC DNA]</scope>
    <source>
        <strain evidence="4">ATCC 33009 / NCIMB 11132 / Bath</strain>
    </source>
</reference>
<evidence type="ECO:0000313" key="4">
    <source>
        <dbReference type="Proteomes" id="UP000006821"/>
    </source>
</evidence>
<feature type="domain" description="Transglycosylase SLT" evidence="2">
    <location>
        <begin position="74"/>
        <end position="366"/>
    </location>
</feature>
<evidence type="ECO:0000259" key="2">
    <source>
        <dbReference type="Pfam" id="PF13406"/>
    </source>
</evidence>
<proteinExistence type="predicted"/>
<dbReference type="SUPFAM" id="SSF53955">
    <property type="entry name" value="Lysozyme-like"/>
    <property type="match status" value="1"/>
</dbReference>
<sequence length="373" mass="41245">MRHRFSVSPAIFVGLFLLSGCSSHPPARPGAIADRAAVPAVGEASRPTAAESDIPLEGGYSARTVTGDYAGYPALDRFIARMAQQHGFPRDYLKGLFSQAQRKTWTINYMRKESRPGPPSPGGWSRYRAQFLDGLHIARGVDFWRRHAGTLRQASERYGVPAEYILGIMGVETVYGANLGSHRVLDALTTLAFDSPRRADYFTEELEKFLLMARQERIDPAQPRGSFAGAMGLGQFMPSSFLKWAVDFDGDGRKDLWQPADAIGSVANYFAAHGWRSGEGVVIPAVLTPGGRCELETGYHTRYSVAELARSGIMPRGVLDADMPVSLLRLRAQAGDEYWLGLPNFYVITRYNNSTYYAMAVHELAQAIRGRYH</sequence>
<dbReference type="GO" id="GO:0009253">
    <property type="term" value="P:peptidoglycan catabolic process"/>
    <property type="evidence" value="ECO:0007669"/>
    <property type="project" value="TreeGrafter"/>
</dbReference>
<dbReference type="Gene3D" id="1.10.8.350">
    <property type="entry name" value="Bacterial muramidase"/>
    <property type="match status" value="1"/>
</dbReference>
<feature type="active site" evidence="1">
    <location>
        <position position="172"/>
    </location>
</feature>
<dbReference type="Gene3D" id="1.10.530.10">
    <property type="match status" value="1"/>
</dbReference>
<protein>
    <submittedName>
        <fullName evidence="3">Membrane-bound lytic transglycosylase B</fullName>
    </submittedName>
</protein>